<dbReference type="Gene3D" id="3.40.50.150">
    <property type="entry name" value="Vaccinia Virus protein VP39"/>
    <property type="match status" value="1"/>
</dbReference>
<dbReference type="SUPFAM" id="SSF53335">
    <property type="entry name" value="S-adenosyl-L-methionine-dependent methyltransferases"/>
    <property type="match status" value="1"/>
</dbReference>
<name>A0ABR9DRC6_9MICO</name>
<sequence length="202" mass="21511">MNEDHYFTASPASADERRHVTVTLAGRELEVETAAGVFSPGHVDLGTRVLLRTVPEPPATGDLLDLGCGWGPVALTMALEAPGARVWAVDVNERALDLVRRNAARLGLTNVEAVRPEDVPADVRFAALWSNPPIRIGKDALHGMLRTWLPRVAPGAEALLVVQRNLGADSLAAWIDREVAPGTAKLASAKGFRVLRVPGPAA</sequence>
<gene>
    <name evidence="4" type="ORF">IGS67_09300</name>
</gene>
<dbReference type="PANTHER" id="PTHR47816">
    <property type="entry name" value="RIBOSOMAL RNA SMALL SUBUNIT METHYLTRANSFERASE C"/>
    <property type="match status" value="1"/>
</dbReference>
<evidence type="ECO:0000259" key="3">
    <source>
        <dbReference type="Pfam" id="PF05175"/>
    </source>
</evidence>
<keyword evidence="2" id="KW-0808">Transferase</keyword>
<feature type="domain" description="Methyltransferase small" evidence="3">
    <location>
        <begin position="29"/>
        <end position="195"/>
    </location>
</feature>
<dbReference type="EMBL" id="JACZDF010000004">
    <property type="protein sequence ID" value="MBD9699682.1"/>
    <property type="molecule type" value="Genomic_DNA"/>
</dbReference>
<dbReference type="PANTHER" id="PTHR47816:SF4">
    <property type="entry name" value="RIBOSOMAL RNA SMALL SUBUNIT METHYLTRANSFERASE C"/>
    <property type="match status" value="1"/>
</dbReference>
<evidence type="ECO:0000313" key="4">
    <source>
        <dbReference type="EMBL" id="MBD9699682.1"/>
    </source>
</evidence>
<dbReference type="Pfam" id="PF05175">
    <property type="entry name" value="MTS"/>
    <property type="match status" value="1"/>
</dbReference>
<organism evidence="4 5">
    <name type="scientific">Flavimobilis rhizosphaerae</name>
    <dbReference type="NCBI Taxonomy" id="2775421"/>
    <lineage>
        <taxon>Bacteria</taxon>
        <taxon>Bacillati</taxon>
        <taxon>Actinomycetota</taxon>
        <taxon>Actinomycetes</taxon>
        <taxon>Micrococcales</taxon>
        <taxon>Jonesiaceae</taxon>
        <taxon>Flavimobilis</taxon>
    </lineage>
</organism>
<dbReference type="GO" id="GO:0032259">
    <property type="term" value="P:methylation"/>
    <property type="evidence" value="ECO:0007669"/>
    <property type="project" value="UniProtKB-KW"/>
</dbReference>
<comment type="caution">
    <text evidence="4">The sequence shown here is derived from an EMBL/GenBank/DDBJ whole genome shotgun (WGS) entry which is preliminary data.</text>
</comment>
<accession>A0ABR9DRC6</accession>
<evidence type="ECO:0000313" key="5">
    <source>
        <dbReference type="Proteomes" id="UP000642107"/>
    </source>
</evidence>
<dbReference type="CDD" id="cd02440">
    <property type="entry name" value="AdoMet_MTases"/>
    <property type="match status" value="1"/>
</dbReference>
<evidence type="ECO:0000256" key="2">
    <source>
        <dbReference type="ARBA" id="ARBA00022679"/>
    </source>
</evidence>
<keyword evidence="5" id="KW-1185">Reference proteome</keyword>
<evidence type="ECO:0000256" key="1">
    <source>
        <dbReference type="ARBA" id="ARBA00022603"/>
    </source>
</evidence>
<proteinExistence type="predicted"/>
<dbReference type="InterPro" id="IPR007848">
    <property type="entry name" value="Small_mtfrase_dom"/>
</dbReference>
<protein>
    <submittedName>
        <fullName evidence="4">Methyltransferase</fullName>
    </submittedName>
</protein>
<dbReference type="RefSeq" id="WP_192279941.1">
    <property type="nucleotide sequence ID" value="NZ_JACZDF010000004.1"/>
</dbReference>
<dbReference type="GO" id="GO:0008168">
    <property type="term" value="F:methyltransferase activity"/>
    <property type="evidence" value="ECO:0007669"/>
    <property type="project" value="UniProtKB-KW"/>
</dbReference>
<reference evidence="4 5" key="1">
    <citation type="submission" date="2020-09" db="EMBL/GenBank/DDBJ databases">
        <title>Flavimobilis rhizosphaerae sp. nov., isolated from rhizosphere soil of Spartina alterniflora.</title>
        <authorList>
            <person name="Hanqin C."/>
        </authorList>
    </citation>
    <scope>NUCLEOTIDE SEQUENCE [LARGE SCALE GENOMIC DNA]</scope>
    <source>
        <strain evidence="4 5">GY 10621</strain>
    </source>
</reference>
<dbReference type="InterPro" id="IPR046977">
    <property type="entry name" value="RsmC/RlmG"/>
</dbReference>
<keyword evidence="1 4" id="KW-0489">Methyltransferase</keyword>
<dbReference type="InterPro" id="IPR029063">
    <property type="entry name" value="SAM-dependent_MTases_sf"/>
</dbReference>
<dbReference type="Proteomes" id="UP000642107">
    <property type="component" value="Unassembled WGS sequence"/>
</dbReference>